<feature type="non-terminal residue" evidence="2">
    <location>
        <position position="183"/>
    </location>
</feature>
<evidence type="ECO:0000313" key="2">
    <source>
        <dbReference type="EMBL" id="EQD80209.1"/>
    </source>
</evidence>
<feature type="non-terminal residue" evidence="2">
    <location>
        <position position="1"/>
    </location>
</feature>
<protein>
    <submittedName>
        <fullName evidence="2">DNA mismatch repair protein MutS domain protein</fullName>
    </submittedName>
</protein>
<dbReference type="InterPro" id="IPR007861">
    <property type="entry name" value="DNA_mismatch_repair_MutS_clamp"/>
</dbReference>
<dbReference type="GO" id="GO:0030983">
    <property type="term" value="F:mismatched DNA binding"/>
    <property type="evidence" value="ECO:0007669"/>
    <property type="project" value="InterPro"/>
</dbReference>
<reference evidence="2" key="1">
    <citation type="submission" date="2013-08" db="EMBL/GenBank/DDBJ databases">
        <authorList>
            <person name="Mendez C."/>
            <person name="Richter M."/>
            <person name="Ferrer M."/>
            <person name="Sanchez J."/>
        </authorList>
    </citation>
    <scope>NUCLEOTIDE SEQUENCE</scope>
</reference>
<dbReference type="InterPro" id="IPR036187">
    <property type="entry name" value="DNA_mismatch_repair_MutS_sf"/>
</dbReference>
<dbReference type="SUPFAM" id="SSF48334">
    <property type="entry name" value="DNA repair protein MutS, domain III"/>
    <property type="match status" value="1"/>
</dbReference>
<sequence>GARLALGSIRPRELLALAHSLKQIPDLITLLAPLEEPLWHDIRSHLHSQESWVAGIKRALADDPPPLIREGGVIRPGFDATLDELRGMGGDTATAIARFEAAERERTGLAGLRIGFHRVHGYYLELTRSQASQAPAHYERRQTLKGVERFTTPELRAFEDRVLSAEARALARERELYETLVSD</sequence>
<dbReference type="EMBL" id="AUZX01000858">
    <property type="protein sequence ID" value="EQD80209.1"/>
    <property type="molecule type" value="Genomic_DNA"/>
</dbReference>
<reference evidence="2" key="2">
    <citation type="journal article" date="2014" name="ISME J.">
        <title>Microbial stratification in low pH oxic and suboxic macroscopic growths along an acid mine drainage.</title>
        <authorList>
            <person name="Mendez-Garcia C."/>
            <person name="Mesa V."/>
            <person name="Sprenger R.R."/>
            <person name="Richter M."/>
            <person name="Diez M.S."/>
            <person name="Solano J."/>
            <person name="Bargiela R."/>
            <person name="Golyshina O.V."/>
            <person name="Manteca A."/>
            <person name="Ramos J.L."/>
            <person name="Gallego J.R."/>
            <person name="Llorente I."/>
            <person name="Martins Dos Santos V.A."/>
            <person name="Jensen O.N."/>
            <person name="Pelaez A.I."/>
            <person name="Sanchez J."/>
            <person name="Ferrer M."/>
        </authorList>
    </citation>
    <scope>NUCLEOTIDE SEQUENCE</scope>
</reference>
<evidence type="ECO:0000259" key="1">
    <source>
        <dbReference type="Pfam" id="PF05190"/>
    </source>
</evidence>
<dbReference type="Pfam" id="PF05190">
    <property type="entry name" value="MutS_IV"/>
    <property type="match status" value="1"/>
</dbReference>
<name>T1DFV6_9ZZZZ</name>
<dbReference type="Gene3D" id="1.10.1420.10">
    <property type="match status" value="2"/>
</dbReference>
<proteinExistence type="predicted"/>
<accession>T1DFV6</accession>
<comment type="caution">
    <text evidence="2">The sequence shown here is derived from an EMBL/GenBank/DDBJ whole genome shotgun (WGS) entry which is preliminary data.</text>
</comment>
<dbReference type="GO" id="GO:0005524">
    <property type="term" value="F:ATP binding"/>
    <property type="evidence" value="ECO:0007669"/>
    <property type="project" value="InterPro"/>
</dbReference>
<dbReference type="AlphaFoldDB" id="T1DFV6"/>
<feature type="domain" description="DNA mismatch repair protein MutS clamp" evidence="1">
    <location>
        <begin position="77"/>
        <end position="167"/>
    </location>
</feature>
<gene>
    <name evidence="2" type="ORF">B1A_01130</name>
</gene>
<organism evidence="2">
    <name type="scientific">mine drainage metagenome</name>
    <dbReference type="NCBI Taxonomy" id="410659"/>
    <lineage>
        <taxon>unclassified sequences</taxon>
        <taxon>metagenomes</taxon>
        <taxon>ecological metagenomes</taxon>
    </lineage>
</organism>
<dbReference type="GO" id="GO:0006298">
    <property type="term" value="P:mismatch repair"/>
    <property type="evidence" value="ECO:0007669"/>
    <property type="project" value="InterPro"/>
</dbReference>